<organism evidence="2 3">
    <name type="scientific">Streptomyces cheonanensis</name>
    <dbReference type="NCBI Taxonomy" id="312720"/>
    <lineage>
        <taxon>Bacteria</taxon>
        <taxon>Bacillati</taxon>
        <taxon>Actinomycetota</taxon>
        <taxon>Actinomycetes</taxon>
        <taxon>Kitasatosporales</taxon>
        <taxon>Streptomycetaceae</taxon>
        <taxon>Streptomyces</taxon>
    </lineage>
</organism>
<feature type="region of interest" description="Disordered" evidence="1">
    <location>
        <begin position="212"/>
        <end position="231"/>
    </location>
</feature>
<keyword evidence="3" id="KW-1185">Reference proteome</keyword>
<comment type="caution">
    <text evidence="2">The sequence shown here is derived from an EMBL/GenBank/DDBJ whole genome shotgun (WGS) entry which is preliminary data.</text>
</comment>
<name>A0ABP5H3Z0_9ACTN</name>
<accession>A0ABP5H3Z0</accession>
<evidence type="ECO:0000313" key="2">
    <source>
        <dbReference type="EMBL" id="GAA2063235.1"/>
    </source>
</evidence>
<protein>
    <submittedName>
        <fullName evidence="2">Uncharacterized protein</fullName>
    </submittedName>
</protein>
<reference evidence="3" key="1">
    <citation type="journal article" date="2019" name="Int. J. Syst. Evol. Microbiol.">
        <title>The Global Catalogue of Microorganisms (GCM) 10K type strain sequencing project: providing services to taxonomists for standard genome sequencing and annotation.</title>
        <authorList>
            <consortium name="The Broad Institute Genomics Platform"/>
            <consortium name="The Broad Institute Genome Sequencing Center for Infectious Disease"/>
            <person name="Wu L."/>
            <person name="Ma J."/>
        </authorList>
    </citation>
    <scope>NUCLEOTIDE SEQUENCE [LARGE SCALE GENOMIC DNA]</scope>
    <source>
        <strain evidence="3">JCM 14549</strain>
    </source>
</reference>
<evidence type="ECO:0000313" key="3">
    <source>
        <dbReference type="Proteomes" id="UP001403094"/>
    </source>
</evidence>
<dbReference type="EMBL" id="BAAANQ010000013">
    <property type="protein sequence ID" value="GAA2063235.1"/>
    <property type="molecule type" value="Genomic_DNA"/>
</dbReference>
<proteinExistence type="predicted"/>
<evidence type="ECO:0000256" key="1">
    <source>
        <dbReference type="SAM" id="MobiDB-lite"/>
    </source>
</evidence>
<sequence length="231" mass="25253">MEIPQPTVRRAAASAGTAMAEEWRRSCAAAFPTALAADVAAVAAVMPAPRHGPAGPFPVVVQGDRLSIPGRLYNDEPTAAASAPLSARRRRLLHCLYSRHCDGRVRQRHLRVIAGATDPWVVPYVVQLAGEYVVEILRDLDRALRVVTGPGHPGRLVYGRFLADNPAFFDRTQRRVVSYWSCYHRLAYPDFHDYPGSAVIELLRSAASEVAGHAPPRLTPRPARRAAGARP</sequence>
<gene>
    <name evidence="2" type="ORF">GCM10009757_47970</name>
</gene>
<dbReference type="Proteomes" id="UP001403094">
    <property type="component" value="Unassembled WGS sequence"/>
</dbReference>